<dbReference type="SUPFAM" id="SSF101936">
    <property type="entry name" value="DNA-binding pseudobarrel domain"/>
    <property type="match status" value="1"/>
</dbReference>
<dbReference type="EMBL" id="BTGU01000017">
    <property type="protein sequence ID" value="GMN43738.1"/>
    <property type="molecule type" value="Genomic_DNA"/>
</dbReference>
<dbReference type="AlphaFoldDB" id="A0AA88AD95"/>
<feature type="region of interest" description="Disordered" evidence="6">
    <location>
        <begin position="126"/>
        <end position="151"/>
    </location>
</feature>
<evidence type="ECO:0000256" key="2">
    <source>
        <dbReference type="ARBA" id="ARBA00023015"/>
    </source>
</evidence>
<dbReference type="PANTHER" id="PTHR31541:SF25">
    <property type="entry name" value="GAMMA-GLIADIN B"/>
    <property type="match status" value="1"/>
</dbReference>
<keyword evidence="8" id="KW-1185">Reference proteome</keyword>
<dbReference type="GO" id="GO:0005634">
    <property type="term" value="C:nucleus"/>
    <property type="evidence" value="ECO:0007669"/>
    <property type="project" value="UniProtKB-SubCell"/>
</dbReference>
<dbReference type="Pfam" id="PF03754">
    <property type="entry name" value="At2g31720-like"/>
    <property type="match status" value="1"/>
</dbReference>
<protein>
    <recommendedName>
        <fullName evidence="9">B3 domain-containing protein</fullName>
    </recommendedName>
</protein>
<keyword evidence="5" id="KW-0539">Nucleus</keyword>
<dbReference type="InterPro" id="IPR015300">
    <property type="entry name" value="DNA-bd_pseudobarrel_sf"/>
</dbReference>
<keyword evidence="3" id="KW-0238">DNA-binding</keyword>
<evidence type="ECO:0008006" key="9">
    <source>
        <dbReference type="Google" id="ProtNLM"/>
    </source>
</evidence>
<dbReference type="Proteomes" id="UP001187192">
    <property type="component" value="Unassembled WGS sequence"/>
</dbReference>
<evidence type="ECO:0000256" key="1">
    <source>
        <dbReference type="ARBA" id="ARBA00004123"/>
    </source>
</evidence>
<comment type="subcellular location">
    <subcellularLocation>
        <location evidence="1">Nucleus</location>
    </subcellularLocation>
</comment>
<evidence type="ECO:0000256" key="4">
    <source>
        <dbReference type="ARBA" id="ARBA00023163"/>
    </source>
</evidence>
<evidence type="ECO:0000256" key="6">
    <source>
        <dbReference type="SAM" id="MobiDB-lite"/>
    </source>
</evidence>
<name>A0AA88AD95_FICCA</name>
<evidence type="ECO:0000313" key="7">
    <source>
        <dbReference type="EMBL" id="GMN43738.1"/>
    </source>
</evidence>
<keyword evidence="2" id="KW-0805">Transcription regulation</keyword>
<dbReference type="GO" id="GO:0003677">
    <property type="term" value="F:DNA binding"/>
    <property type="evidence" value="ECO:0007669"/>
    <property type="project" value="UniProtKB-KW"/>
</dbReference>
<feature type="compositionally biased region" description="Basic residues" evidence="6">
    <location>
        <begin position="128"/>
        <end position="140"/>
    </location>
</feature>
<feature type="compositionally biased region" description="Basic and acidic residues" evidence="6">
    <location>
        <begin position="302"/>
        <end position="316"/>
    </location>
</feature>
<evidence type="ECO:0000256" key="3">
    <source>
        <dbReference type="ARBA" id="ARBA00023125"/>
    </source>
</evidence>
<dbReference type="Gene3D" id="2.40.330.10">
    <property type="entry name" value="DNA-binding pseudobarrel domain"/>
    <property type="match status" value="1"/>
</dbReference>
<proteinExistence type="predicted"/>
<organism evidence="7 8">
    <name type="scientific">Ficus carica</name>
    <name type="common">Common fig</name>
    <dbReference type="NCBI Taxonomy" id="3494"/>
    <lineage>
        <taxon>Eukaryota</taxon>
        <taxon>Viridiplantae</taxon>
        <taxon>Streptophyta</taxon>
        <taxon>Embryophyta</taxon>
        <taxon>Tracheophyta</taxon>
        <taxon>Spermatophyta</taxon>
        <taxon>Magnoliopsida</taxon>
        <taxon>eudicotyledons</taxon>
        <taxon>Gunneridae</taxon>
        <taxon>Pentapetalae</taxon>
        <taxon>rosids</taxon>
        <taxon>fabids</taxon>
        <taxon>Rosales</taxon>
        <taxon>Moraceae</taxon>
        <taxon>Ficeae</taxon>
        <taxon>Ficus</taxon>
    </lineage>
</organism>
<dbReference type="PANTHER" id="PTHR31541">
    <property type="entry name" value="B3 DOMAIN PLANT PROTEIN-RELATED"/>
    <property type="match status" value="1"/>
</dbReference>
<feature type="region of interest" description="Disordered" evidence="6">
    <location>
        <begin position="293"/>
        <end position="316"/>
    </location>
</feature>
<keyword evidence="4" id="KW-0804">Transcription</keyword>
<evidence type="ECO:0000313" key="8">
    <source>
        <dbReference type="Proteomes" id="UP001187192"/>
    </source>
</evidence>
<accession>A0AA88AD95</accession>
<evidence type="ECO:0000256" key="5">
    <source>
        <dbReference type="ARBA" id="ARBA00023242"/>
    </source>
</evidence>
<gene>
    <name evidence="7" type="ORF">TIFTF001_012936</name>
</gene>
<dbReference type="InterPro" id="IPR005508">
    <property type="entry name" value="At2g31720-like"/>
</dbReference>
<comment type="caution">
    <text evidence="7">The sequence shown here is derived from an EMBL/GenBank/DDBJ whole genome shotgun (WGS) entry which is preliminary data.</text>
</comment>
<reference evidence="7" key="1">
    <citation type="submission" date="2023-07" db="EMBL/GenBank/DDBJ databases">
        <title>draft genome sequence of fig (Ficus carica).</title>
        <authorList>
            <person name="Takahashi T."/>
            <person name="Nishimura K."/>
        </authorList>
    </citation>
    <scope>NUCLEOTIDE SEQUENCE</scope>
</reference>
<sequence length="316" mass="35719">MTTPQKDSENPPPDEFFDNLLMLAEVCCAVLDGQLPSPKINEKPVVDLVAALKSAPVAFEFPTKRRGTIGKPHRIKKEENLMIKTAVTHKIHDVDEDDQKRLVSKKSVATRLKRRRLDEGIKTEVNTKKRKTKNSGKRGVRAGPDPAPPMPENLREMVVRDFDVSSVTFVIQKNLFQTDLEKVENRLSMTLKQIASDDFLTEEEKRTLVTRKTDGGLEGIEVGFIEPDKELRKTEMMLKQWDSKSSSSYVLSRNWHKVAQRNKLKVGDIVQIWFFRSREGKPCFAVVNLGQEPASCSSSAVGKDDNIDEPRSDVTS</sequence>